<accession>A0A0Q1DVA1</accession>
<proteinExistence type="predicted"/>
<evidence type="ECO:0000256" key="1">
    <source>
        <dbReference type="SAM" id="MobiDB-lite"/>
    </source>
</evidence>
<evidence type="ECO:0000313" key="3">
    <source>
        <dbReference type="Proteomes" id="UP000050517"/>
    </source>
</evidence>
<sequence>MGFVEMGIVVEHVTTLKPGPKFTLAMLADRADRKGRTDGKVECWPSIRELVRRTAQSKSTVLRQLSYLNEIGIIDVEKRWYTDESGQARQATNKYIINLPGIQQGDFMAITATEVEDSAGSTDSRPMGVKMTLKPKTPGQGKGVNLTPKGEYGCQKPQSLGVTGDTPRKININTNPSPSVPLGDADEEPGVGAGGATAPGAGKSPIAETPSVAHENQIADDAGAPNGPSPDGPQGAPEAISRGTPAGLLDLSSLEGACGENPASGGSHGASGEDFSRSDGSKTHQKAPLAEETPSGGTNTHLEGFGAGNRDSRELHDDQGSGESASSDRELSRDWELIYQALPESMQDLPPREVPAIAEMIRLRLRGGWSLACLRKTLASRALPSEVRYLPGLVKVRLRDDVPPHAAPPRKGNRRGDGPTAHRAATSPRPDELLTPQQRVQARQYRRALIDQALSKKQHHQRNQQQEGEAG</sequence>
<dbReference type="PATRIC" id="fig|1544416.3.peg.902"/>
<dbReference type="Proteomes" id="UP000050517">
    <property type="component" value="Unassembled WGS sequence"/>
</dbReference>
<comment type="caution">
    <text evidence="2">The sequence shown here is derived from an EMBL/GenBank/DDBJ whole genome shotgun (WGS) entry which is preliminary data.</text>
</comment>
<dbReference type="STRING" id="1544416.Cocul_00898"/>
<organism evidence="2 3">
    <name type="scientific">Corynebacterium oculi</name>
    <dbReference type="NCBI Taxonomy" id="1544416"/>
    <lineage>
        <taxon>Bacteria</taxon>
        <taxon>Bacillati</taxon>
        <taxon>Actinomycetota</taxon>
        <taxon>Actinomycetes</taxon>
        <taxon>Mycobacteriales</taxon>
        <taxon>Corynebacteriaceae</taxon>
        <taxon>Corynebacterium</taxon>
    </lineage>
</organism>
<protein>
    <recommendedName>
        <fullName evidence="4">Helix-turn-helix domain-containing protein</fullName>
    </recommendedName>
</protein>
<dbReference type="AlphaFoldDB" id="A0A0Q1DVA1"/>
<dbReference type="RefSeq" id="WP_055122102.1">
    <property type="nucleotide sequence ID" value="NZ_LKST01000002.1"/>
</dbReference>
<feature type="compositionally biased region" description="Basic and acidic residues" evidence="1">
    <location>
        <begin position="310"/>
        <end position="319"/>
    </location>
</feature>
<evidence type="ECO:0000313" key="2">
    <source>
        <dbReference type="EMBL" id="KQB84102.1"/>
    </source>
</evidence>
<keyword evidence="3" id="KW-1185">Reference proteome</keyword>
<feature type="region of interest" description="Disordered" evidence="1">
    <location>
        <begin position="400"/>
        <end position="471"/>
    </location>
</feature>
<name>A0A0Q1DVA1_9CORY</name>
<feature type="region of interest" description="Disordered" evidence="1">
    <location>
        <begin position="118"/>
        <end position="332"/>
    </location>
</feature>
<gene>
    <name evidence="2" type="ORF">Cocul_00898</name>
</gene>
<reference evidence="2 3" key="1">
    <citation type="submission" date="2015-10" db="EMBL/GenBank/DDBJ databases">
        <title>Corynebacteirum lowii and Corynebacterium oculi species nova, derived from human clinical disease and and emended description of Corynebacterium mastiditis.</title>
        <authorList>
            <person name="Bernard K."/>
            <person name="Pacheco A.L."/>
            <person name="Mcdougall C."/>
            <person name="Burtx T."/>
            <person name="Weibe D."/>
            <person name="Tyler S."/>
            <person name="Olson A.B."/>
            <person name="Cnockaert M."/>
            <person name="Eguchi H."/>
            <person name="Kuwahara T."/>
            <person name="Nakayama-Imaohji H."/>
            <person name="Boudewijins M."/>
            <person name="Van Hoecke F."/>
            <person name="Bernier A.-M."/>
            <person name="Vandamme P."/>
        </authorList>
    </citation>
    <scope>NUCLEOTIDE SEQUENCE [LARGE SCALE GENOMIC DNA]</scope>
    <source>
        <strain evidence="2 3">NML 130210</strain>
    </source>
</reference>
<dbReference type="OrthoDB" id="4409831at2"/>
<evidence type="ECO:0008006" key="4">
    <source>
        <dbReference type="Google" id="ProtNLM"/>
    </source>
</evidence>
<dbReference type="EMBL" id="LKST01000002">
    <property type="protein sequence ID" value="KQB84102.1"/>
    <property type="molecule type" value="Genomic_DNA"/>
</dbReference>